<evidence type="ECO:0000313" key="1">
    <source>
        <dbReference type="EMBL" id="MQM20997.1"/>
    </source>
</evidence>
<comment type="caution">
    <text evidence="1">The sequence shown here is derived from an EMBL/GenBank/DDBJ whole genome shotgun (WGS) entry which is preliminary data.</text>
</comment>
<dbReference type="AlphaFoldDB" id="A0A843XPY8"/>
<keyword evidence="2" id="KW-1185">Reference proteome</keyword>
<dbReference type="Proteomes" id="UP000652761">
    <property type="component" value="Unassembled WGS sequence"/>
</dbReference>
<sequence>VLVVGGTNTSRHTGPQLVLFQCLTLASPGQGLWRCQAWACDRVVRARRTSHDRRPAQGRVVAVQGQYLQRSSSSCVRARRTSHDRRPAQGRVEAVQGQYLQWSSSSCVVLQQCSFVVAYFL</sequence>
<dbReference type="EMBL" id="NMUH01010472">
    <property type="protein sequence ID" value="MQM20997.1"/>
    <property type="molecule type" value="Genomic_DNA"/>
</dbReference>
<evidence type="ECO:0000313" key="2">
    <source>
        <dbReference type="Proteomes" id="UP000652761"/>
    </source>
</evidence>
<proteinExistence type="predicted"/>
<organism evidence="1 2">
    <name type="scientific">Colocasia esculenta</name>
    <name type="common">Wild taro</name>
    <name type="synonym">Arum esculentum</name>
    <dbReference type="NCBI Taxonomy" id="4460"/>
    <lineage>
        <taxon>Eukaryota</taxon>
        <taxon>Viridiplantae</taxon>
        <taxon>Streptophyta</taxon>
        <taxon>Embryophyta</taxon>
        <taxon>Tracheophyta</taxon>
        <taxon>Spermatophyta</taxon>
        <taxon>Magnoliopsida</taxon>
        <taxon>Liliopsida</taxon>
        <taxon>Araceae</taxon>
        <taxon>Aroideae</taxon>
        <taxon>Colocasieae</taxon>
        <taxon>Colocasia</taxon>
    </lineage>
</organism>
<protein>
    <submittedName>
        <fullName evidence="1">Uncharacterized protein</fullName>
    </submittedName>
</protein>
<gene>
    <name evidence="1" type="ORF">Taro_054025</name>
</gene>
<accession>A0A843XPY8</accession>
<feature type="non-terminal residue" evidence="1">
    <location>
        <position position="1"/>
    </location>
</feature>
<reference evidence="1" key="1">
    <citation type="submission" date="2017-07" db="EMBL/GenBank/DDBJ databases">
        <title>Taro Niue Genome Assembly and Annotation.</title>
        <authorList>
            <person name="Atibalentja N."/>
            <person name="Keating K."/>
            <person name="Fields C.J."/>
        </authorList>
    </citation>
    <scope>NUCLEOTIDE SEQUENCE</scope>
    <source>
        <strain evidence="1">Niue_2</strain>
        <tissue evidence="1">Leaf</tissue>
    </source>
</reference>
<name>A0A843XPY8_COLES</name>